<evidence type="ECO:0000256" key="3">
    <source>
        <dbReference type="PIRSR" id="PIRSR607837-1"/>
    </source>
</evidence>
<evidence type="ECO:0000256" key="2">
    <source>
        <dbReference type="ARBA" id="ARBA00022723"/>
    </source>
</evidence>
<dbReference type="Pfam" id="PF05163">
    <property type="entry name" value="DinB"/>
    <property type="match status" value="1"/>
</dbReference>
<feature type="binding site" evidence="3">
    <location>
        <position position="50"/>
    </location>
    <ligand>
        <name>a divalent metal cation</name>
        <dbReference type="ChEBI" id="CHEBI:60240"/>
    </ligand>
</feature>
<dbReference type="InterPro" id="IPR007837">
    <property type="entry name" value="DinB"/>
</dbReference>
<dbReference type="KEGG" id="cyj:Cyan7822_4996"/>
<dbReference type="GO" id="GO:0046872">
    <property type="term" value="F:metal ion binding"/>
    <property type="evidence" value="ECO:0007669"/>
    <property type="project" value="UniProtKB-KW"/>
</dbReference>
<dbReference type="SUPFAM" id="SSF109854">
    <property type="entry name" value="DinB/YfiT-like putative metalloenzymes"/>
    <property type="match status" value="1"/>
</dbReference>
<name>E0UIB7_GLOV7</name>
<comment type="similarity">
    <text evidence="1">Belongs to the DinB family.</text>
</comment>
<evidence type="ECO:0000313" key="4">
    <source>
        <dbReference type="EMBL" id="ADN16885.1"/>
    </source>
</evidence>
<dbReference type="PANTHER" id="PTHR37302">
    <property type="entry name" value="SLR1116 PROTEIN"/>
    <property type="match status" value="1"/>
</dbReference>
<dbReference type="Gene3D" id="1.20.120.450">
    <property type="entry name" value="dinb family like domain"/>
    <property type="match status" value="1"/>
</dbReference>
<keyword evidence="5" id="KW-1185">Reference proteome</keyword>
<dbReference type="AlphaFoldDB" id="E0UIB7"/>
<reference evidence="5" key="1">
    <citation type="journal article" date="2011" name="MBio">
        <title>Novel metabolic attributes of the genus Cyanothece, comprising a group of unicellular nitrogen-fixing Cyanobacteria.</title>
        <authorList>
            <person name="Bandyopadhyay A."/>
            <person name="Elvitigala T."/>
            <person name="Welsh E."/>
            <person name="Stockel J."/>
            <person name="Liberton M."/>
            <person name="Min H."/>
            <person name="Sherman L.A."/>
            <person name="Pakrasi H.B."/>
        </authorList>
    </citation>
    <scope>NUCLEOTIDE SEQUENCE [LARGE SCALE GENOMIC DNA]</scope>
    <source>
        <strain evidence="5">PCC 7822</strain>
    </source>
</reference>
<dbReference type="EMBL" id="CP002198">
    <property type="protein sequence ID" value="ADN16885.1"/>
    <property type="molecule type" value="Genomic_DNA"/>
</dbReference>
<evidence type="ECO:0000313" key="5">
    <source>
        <dbReference type="Proteomes" id="UP000008206"/>
    </source>
</evidence>
<gene>
    <name evidence="4" type="ordered locus">Cyan7822_4996</name>
</gene>
<feature type="binding site" evidence="3">
    <location>
        <position position="134"/>
    </location>
    <ligand>
        <name>a divalent metal cation</name>
        <dbReference type="ChEBI" id="CHEBI:60240"/>
    </ligand>
</feature>
<evidence type="ECO:0000256" key="1">
    <source>
        <dbReference type="ARBA" id="ARBA00008635"/>
    </source>
</evidence>
<dbReference type="eggNOG" id="COG2318">
    <property type="taxonomic scope" value="Bacteria"/>
</dbReference>
<feature type="binding site" evidence="3">
    <location>
        <position position="138"/>
    </location>
    <ligand>
        <name>a divalent metal cation</name>
        <dbReference type="ChEBI" id="CHEBI:60240"/>
    </ligand>
</feature>
<dbReference type="HOGENOM" id="CLU_101283_1_1_3"/>
<dbReference type="PANTHER" id="PTHR37302:SF1">
    <property type="entry name" value="PROTEIN DINB"/>
    <property type="match status" value="1"/>
</dbReference>
<protein>
    <submittedName>
        <fullName evidence="4">DinB family protein</fullName>
    </submittedName>
</protein>
<dbReference type="OrthoDB" id="119432at2"/>
<dbReference type="STRING" id="497965.Cyan7822_4996"/>
<keyword evidence="2 3" id="KW-0479">Metal-binding</keyword>
<dbReference type="Proteomes" id="UP000008206">
    <property type="component" value="Chromosome"/>
</dbReference>
<accession>E0UIB7</accession>
<sequence>MLEKNYYQMMAQYNQWMNQRLYELCATIPDEERKKDRGAFFKSIQGTLDHLLYGDRVWISRFLNQSFSGNIKELLYPEFEQLRQEREKTDQQIIEWTKQLSLEWLAAPFEYYSNAYQKSQTLPAWMLVVHLFNHQTHHRGQLTTLLNQLGYDYGVTDLPWMPELDKFSQNHGIIL</sequence>
<organism evidence="4 5">
    <name type="scientific">Gloeothece verrucosa (strain PCC 7822)</name>
    <name type="common">Cyanothece sp. (strain PCC 7822)</name>
    <dbReference type="NCBI Taxonomy" id="497965"/>
    <lineage>
        <taxon>Bacteria</taxon>
        <taxon>Bacillati</taxon>
        <taxon>Cyanobacteriota</taxon>
        <taxon>Cyanophyceae</taxon>
        <taxon>Oscillatoriophycideae</taxon>
        <taxon>Chroococcales</taxon>
        <taxon>Aphanothecaceae</taxon>
        <taxon>Gloeothece</taxon>
        <taxon>Gloeothece verrucosa</taxon>
    </lineage>
</organism>
<dbReference type="RefSeq" id="WP_013324923.1">
    <property type="nucleotide sequence ID" value="NC_014501.1"/>
</dbReference>
<dbReference type="InterPro" id="IPR034660">
    <property type="entry name" value="DinB/YfiT-like"/>
</dbReference>
<proteinExistence type="inferred from homology"/>